<dbReference type="Gene3D" id="1.10.287.950">
    <property type="entry name" value="Methyl-accepting chemotaxis protein"/>
    <property type="match status" value="1"/>
</dbReference>
<comment type="similarity">
    <text evidence="2">Belongs to the methyl-accepting chemotaxis (MCP) protein family.</text>
</comment>
<dbReference type="GO" id="GO:0007165">
    <property type="term" value="P:signal transduction"/>
    <property type="evidence" value="ECO:0007669"/>
    <property type="project" value="UniProtKB-KW"/>
</dbReference>
<dbReference type="InterPro" id="IPR035965">
    <property type="entry name" value="PAS-like_dom_sf"/>
</dbReference>
<dbReference type="SMART" id="SM00283">
    <property type="entry name" value="MA"/>
    <property type="match status" value="1"/>
</dbReference>
<evidence type="ECO:0000259" key="4">
    <source>
        <dbReference type="PROSITE" id="PS50885"/>
    </source>
</evidence>
<keyword evidence="1" id="KW-0807">Transducer</keyword>
<gene>
    <name evidence="5" type="ORF">ASZ90_000961</name>
</gene>
<comment type="caution">
    <text evidence="5">The sequence shown here is derived from an EMBL/GenBank/DDBJ whole genome shotgun (WGS) entry which is preliminary data.</text>
</comment>
<accession>A0A0W8G7P4</accession>
<evidence type="ECO:0000313" key="5">
    <source>
        <dbReference type="EMBL" id="KUG29179.1"/>
    </source>
</evidence>
<dbReference type="FunFam" id="1.10.287.950:FF:000001">
    <property type="entry name" value="Methyl-accepting chemotaxis sensory transducer"/>
    <property type="match status" value="1"/>
</dbReference>
<dbReference type="PROSITE" id="PS50885">
    <property type="entry name" value="HAMP"/>
    <property type="match status" value="1"/>
</dbReference>
<dbReference type="InterPro" id="IPR003660">
    <property type="entry name" value="HAMP_dom"/>
</dbReference>
<dbReference type="PANTHER" id="PTHR32089:SF112">
    <property type="entry name" value="LYSOZYME-LIKE PROTEIN-RELATED"/>
    <property type="match status" value="1"/>
</dbReference>
<dbReference type="Gene3D" id="6.10.340.10">
    <property type="match status" value="1"/>
</dbReference>
<dbReference type="PROSITE" id="PS50111">
    <property type="entry name" value="CHEMOTAXIS_TRANSDUC_2"/>
    <property type="match status" value="1"/>
</dbReference>
<dbReference type="SUPFAM" id="SSF58104">
    <property type="entry name" value="Methyl-accepting chemotaxis protein (MCP) signaling domain"/>
    <property type="match status" value="1"/>
</dbReference>
<dbReference type="PANTHER" id="PTHR32089">
    <property type="entry name" value="METHYL-ACCEPTING CHEMOTAXIS PROTEIN MCPB"/>
    <property type="match status" value="1"/>
</dbReference>
<dbReference type="InterPro" id="IPR004089">
    <property type="entry name" value="MCPsignal_dom"/>
</dbReference>
<evidence type="ECO:0000256" key="1">
    <source>
        <dbReference type="ARBA" id="ARBA00023224"/>
    </source>
</evidence>
<dbReference type="AlphaFoldDB" id="A0A0W8G7P4"/>
<evidence type="ECO:0000259" key="3">
    <source>
        <dbReference type="PROSITE" id="PS50111"/>
    </source>
</evidence>
<dbReference type="EMBL" id="LNQE01000124">
    <property type="protein sequence ID" value="KUG29179.1"/>
    <property type="molecule type" value="Genomic_DNA"/>
</dbReference>
<proteinExistence type="inferred from homology"/>
<dbReference type="SMART" id="SM00304">
    <property type="entry name" value="HAMP"/>
    <property type="match status" value="1"/>
</dbReference>
<sequence>MRLSKNIKLSWKLATIGVAFVLPLGVLLFLAVQNINGQIAFSRLETQGNAFQRPLEKLLEHLPGAASDPSAVSRVDQAFAELADAAKRHGEDLQFTAGGLGIRNRSHLDPAAVAARWAQARASQGDPAIFKEKTAALLDDVMGMIAHAGDTSNLILDPDLDSYYMMDLTLLALPQTQRRLAAILDFGDTALGGTLSEEDRRRFHTLAEMLSESDYSRILADTETSLNEDPNFYGVSPNLARNMAAGLSRYKAATEPFIALLRSLAAGEPVAREAFLASGQAARSAAFRYWEVCADELDTFLAVRIGDYTTRRATMLAATGLALILATVLAYRIGRGITRTITGMVAFARNVAGGDLNAPLQAGGSTAELNQLQKDMETMVAALKEKLGFVQGILGGITMPCLVVNPEGRITYLNTLLCHFMSKDKPAGDYMGLHITDFFTDNRAIADLILKTLTGRTLVTNQGFEGTDARNERFFIKIDAAPIFDLENRSLGCFAQFAVLTEVKRQEETLVETNRVICETADQAGSIAAQVAAAAAELSSVVEQTGRGMDVQRSRTGETATAMQQMNATVLEVAKNASGAAEQAELTMRKAREGADTVHQSVTAIGRVQSQTDILKDRIGTLGEQAAGISRIMNVISDIADQTNLLALNAAIEAARAGEAGRGFAVVADEVRKLAEKTMHATTEVGDSITAIQAGAREAVSGMDEATRAVAEATRLADHSGVALREILELAGNTNDQVRSIAAAAEEQSAASEQIHRAVDEVRHVAEDTAQGVDRSMRAVEQLASQADALDHLIRNIGGATRLPA</sequence>
<evidence type="ECO:0000256" key="2">
    <source>
        <dbReference type="ARBA" id="ARBA00029447"/>
    </source>
</evidence>
<reference evidence="5" key="1">
    <citation type="journal article" date="2015" name="Proc. Natl. Acad. Sci. U.S.A.">
        <title>Networks of energetic and metabolic interactions define dynamics in microbial communities.</title>
        <authorList>
            <person name="Embree M."/>
            <person name="Liu J.K."/>
            <person name="Al-Bassam M.M."/>
            <person name="Zengler K."/>
        </authorList>
    </citation>
    <scope>NUCLEOTIDE SEQUENCE</scope>
</reference>
<dbReference type="CDD" id="cd11386">
    <property type="entry name" value="MCP_signal"/>
    <property type="match status" value="1"/>
</dbReference>
<feature type="domain" description="HAMP" evidence="4">
    <location>
        <begin position="335"/>
        <end position="388"/>
    </location>
</feature>
<dbReference type="Gene3D" id="3.30.450.20">
    <property type="entry name" value="PAS domain"/>
    <property type="match status" value="1"/>
</dbReference>
<organism evidence="5">
    <name type="scientific">hydrocarbon metagenome</name>
    <dbReference type="NCBI Taxonomy" id="938273"/>
    <lineage>
        <taxon>unclassified sequences</taxon>
        <taxon>metagenomes</taxon>
        <taxon>ecological metagenomes</taxon>
    </lineage>
</organism>
<protein>
    <submittedName>
        <fullName evidence="5">Methyl-accepting chemotaxis protein</fullName>
    </submittedName>
</protein>
<dbReference type="SUPFAM" id="SSF55785">
    <property type="entry name" value="PYP-like sensor domain (PAS domain)"/>
    <property type="match status" value="1"/>
</dbReference>
<feature type="domain" description="Methyl-accepting transducer" evidence="3">
    <location>
        <begin position="527"/>
        <end position="763"/>
    </location>
</feature>
<dbReference type="Pfam" id="PF00015">
    <property type="entry name" value="MCPsignal"/>
    <property type="match status" value="1"/>
</dbReference>
<name>A0A0W8G7P4_9ZZZZ</name>
<dbReference type="GO" id="GO:0016020">
    <property type="term" value="C:membrane"/>
    <property type="evidence" value="ECO:0007669"/>
    <property type="project" value="InterPro"/>
</dbReference>